<name>A0A0A8UUQ9_LEGHA</name>
<dbReference type="InterPro" id="IPR051599">
    <property type="entry name" value="Cell_Envelope_Assoc"/>
</dbReference>
<dbReference type="EMBL" id="LN681225">
    <property type="protein sequence ID" value="CEK10519.1"/>
    <property type="molecule type" value="Genomic_DNA"/>
</dbReference>
<protein>
    <recommendedName>
        <fullName evidence="1">DUF218 domain-containing protein</fullName>
    </recommendedName>
</protein>
<gene>
    <name evidence="2" type="ORF">LHA_1476</name>
</gene>
<keyword evidence="3" id="KW-1185">Reference proteome</keyword>
<dbReference type="InterPro" id="IPR014729">
    <property type="entry name" value="Rossmann-like_a/b/a_fold"/>
</dbReference>
<dbReference type="InterPro" id="IPR003848">
    <property type="entry name" value="DUF218"/>
</dbReference>
<accession>A0A0A8UUQ9</accession>
<sequence>MIHFLKKSIFLFLGMFLLTLLFIVSDGLSDKIHNSDVAIILGSKVNPDGTPSQRLAARLDKGIKLYQQGVVSYIIVSGGTGKEGINEAIAMKDYLVNHDIPAAHILMDKNGDNTRATAYNCTQLMRQYHFKSALIISQYFHITRTRLALQQCNISPIYNAHANYLEWRDGYSIVREVAGFYYYLLRYHSC</sequence>
<organism evidence="2 3">
    <name type="scientific">Legionella hackeliae</name>
    <dbReference type="NCBI Taxonomy" id="449"/>
    <lineage>
        <taxon>Bacteria</taxon>
        <taxon>Pseudomonadati</taxon>
        <taxon>Pseudomonadota</taxon>
        <taxon>Gammaproteobacteria</taxon>
        <taxon>Legionellales</taxon>
        <taxon>Legionellaceae</taxon>
        <taxon>Legionella</taxon>
    </lineage>
</organism>
<reference evidence="3" key="1">
    <citation type="submission" date="2014-09" db="EMBL/GenBank/DDBJ databases">
        <authorList>
            <person name="Gomez-Valero L."/>
        </authorList>
    </citation>
    <scope>NUCLEOTIDE SEQUENCE [LARGE SCALE GENOMIC DNA]</scope>
    <source>
        <strain evidence="3">ATCC35250</strain>
    </source>
</reference>
<dbReference type="AlphaFoldDB" id="A0A0A8UUQ9"/>
<dbReference type="Proteomes" id="UP000032803">
    <property type="component" value="Chromosome I"/>
</dbReference>
<evidence type="ECO:0000313" key="2">
    <source>
        <dbReference type="EMBL" id="CEK10519.1"/>
    </source>
</evidence>
<feature type="domain" description="DUF218" evidence="1">
    <location>
        <begin position="36"/>
        <end position="178"/>
    </location>
</feature>
<dbReference type="PATRIC" id="fig|449.7.peg.693"/>
<dbReference type="Gene3D" id="3.40.50.620">
    <property type="entry name" value="HUPs"/>
    <property type="match status" value="1"/>
</dbReference>
<dbReference type="GO" id="GO:0005886">
    <property type="term" value="C:plasma membrane"/>
    <property type="evidence" value="ECO:0007669"/>
    <property type="project" value="TreeGrafter"/>
</dbReference>
<dbReference type="RefSeq" id="WP_102046638.1">
    <property type="nucleotide sequence ID" value="NZ_LNYF01000006.1"/>
</dbReference>
<dbReference type="KEGG" id="lha:LHA_1476"/>
<dbReference type="PANTHER" id="PTHR30336">
    <property type="entry name" value="INNER MEMBRANE PROTEIN, PROBABLE PERMEASE"/>
    <property type="match status" value="1"/>
</dbReference>
<dbReference type="STRING" id="449.LHA_1476"/>
<dbReference type="CDD" id="cd06259">
    <property type="entry name" value="YdcF-like"/>
    <property type="match status" value="1"/>
</dbReference>
<dbReference type="OrthoDB" id="9782395at2"/>
<evidence type="ECO:0000259" key="1">
    <source>
        <dbReference type="Pfam" id="PF02698"/>
    </source>
</evidence>
<dbReference type="PANTHER" id="PTHR30336:SF20">
    <property type="entry name" value="DUF218 DOMAIN-CONTAINING PROTEIN"/>
    <property type="match status" value="1"/>
</dbReference>
<proteinExistence type="predicted"/>
<dbReference type="HOGENOM" id="CLU_051474_3_1_6"/>
<evidence type="ECO:0000313" key="3">
    <source>
        <dbReference type="Proteomes" id="UP000032803"/>
    </source>
</evidence>
<dbReference type="Pfam" id="PF02698">
    <property type="entry name" value="DUF218"/>
    <property type="match status" value="1"/>
</dbReference>